<dbReference type="InterPro" id="IPR036691">
    <property type="entry name" value="Endo/exonu/phosph_ase_sf"/>
</dbReference>
<comment type="caution">
    <text evidence="1">The sequence shown here is derived from an EMBL/GenBank/DDBJ whole genome shotgun (WGS) entry which is preliminary data.</text>
</comment>
<dbReference type="AlphaFoldDB" id="A0A1Q3B4P8"/>
<reference evidence="2" key="1">
    <citation type="submission" date="2016-04" db="EMBL/GenBank/DDBJ databases">
        <title>Cephalotus genome sequencing.</title>
        <authorList>
            <person name="Fukushima K."/>
            <person name="Hasebe M."/>
            <person name="Fang X."/>
        </authorList>
    </citation>
    <scope>NUCLEOTIDE SEQUENCE [LARGE SCALE GENOMIC DNA]</scope>
    <source>
        <strain evidence="2">cv. St1</strain>
    </source>
</reference>
<dbReference type="PANTHER" id="PTHR33710">
    <property type="entry name" value="BNAC02G09200D PROTEIN"/>
    <property type="match status" value="1"/>
</dbReference>
<keyword evidence="2" id="KW-1185">Reference proteome</keyword>
<feature type="non-terminal residue" evidence="1">
    <location>
        <position position="1"/>
    </location>
</feature>
<dbReference type="Gene3D" id="3.60.10.10">
    <property type="entry name" value="Endonuclease/exonuclease/phosphatase"/>
    <property type="match status" value="1"/>
</dbReference>
<gene>
    <name evidence="1" type="ORF">CFOL_v3_06490</name>
</gene>
<organism evidence="1 2">
    <name type="scientific">Cephalotus follicularis</name>
    <name type="common">Albany pitcher plant</name>
    <dbReference type="NCBI Taxonomy" id="3775"/>
    <lineage>
        <taxon>Eukaryota</taxon>
        <taxon>Viridiplantae</taxon>
        <taxon>Streptophyta</taxon>
        <taxon>Embryophyta</taxon>
        <taxon>Tracheophyta</taxon>
        <taxon>Spermatophyta</taxon>
        <taxon>Magnoliopsida</taxon>
        <taxon>eudicotyledons</taxon>
        <taxon>Gunneridae</taxon>
        <taxon>Pentapetalae</taxon>
        <taxon>rosids</taxon>
        <taxon>fabids</taxon>
        <taxon>Oxalidales</taxon>
        <taxon>Cephalotaceae</taxon>
        <taxon>Cephalotus</taxon>
    </lineage>
</organism>
<dbReference type="InParanoid" id="A0A1Q3B4P8"/>
<name>A0A1Q3B4P8_CEPFO</name>
<protein>
    <recommendedName>
        <fullName evidence="3">Exo_endo_phos domain-containing protein</fullName>
    </recommendedName>
</protein>
<dbReference type="EMBL" id="BDDD01000286">
    <property type="protein sequence ID" value="GAV62968.1"/>
    <property type="molecule type" value="Genomic_DNA"/>
</dbReference>
<dbReference type="PANTHER" id="PTHR33710:SF71">
    <property type="entry name" value="ENDONUCLEASE_EXONUCLEASE_PHOSPHATASE DOMAIN-CONTAINING PROTEIN"/>
    <property type="match status" value="1"/>
</dbReference>
<dbReference type="OrthoDB" id="1259237at2759"/>
<sequence length="153" mass="17630">LSYIDGLCDRGARKSLWTDIIYCANRFKKVPWTLLGVFNVTRFSHEHSAKCRVTKAMEDFNSTIRAVELEDLRSTGLSFTWNNMRSGIATISKKHDRTMGNWKWFNCFGDSYAHSFNPGISDHSSISIQLMQHTQSSGRPFKLLNFWADHADF</sequence>
<proteinExistence type="predicted"/>
<evidence type="ECO:0000313" key="1">
    <source>
        <dbReference type="EMBL" id="GAV62968.1"/>
    </source>
</evidence>
<evidence type="ECO:0000313" key="2">
    <source>
        <dbReference type="Proteomes" id="UP000187406"/>
    </source>
</evidence>
<accession>A0A1Q3B4P8</accession>
<dbReference type="Proteomes" id="UP000187406">
    <property type="component" value="Unassembled WGS sequence"/>
</dbReference>
<dbReference type="SUPFAM" id="SSF56219">
    <property type="entry name" value="DNase I-like"/>
    <property type="match status" value="1"/>
</dbReference>
<evidence type="ECO:0008006" key="3">
    <source>
        <dbReference type="Google" id="ProtNLM"/>
    </source>
</evidence>